<dbReference type="EMBL" id="LNIX01000008">
    <property type="protein sequence ID" value="OXA50930.1"/>
    <property type="molecule type" value="Genomic_DNA"/>
</dbReference>
<dbReference type="AlphaFoldDB" id="A0A226E0V5"/>
<proteinExistence type="inferred from homology"/>
<dbReference type="Gene3D" id="2.60.370.10">
    <property type="entry name" value="Ctag/Cox11"/>
    <property type="match status" value="1"/>
</dbReference>
<dbReference type="NCBIfam" id="NF003465">
    <property type="entry name" value="PRK05089.1"/>
    <property type="match status" value="1"/>
</dbReference>
<evidence type="ECO:0000256" key="8">
    <source>
        <dbReference type="SAM" id="Phobius"/>
    </source>
</evidence>
<dbReference type="OrthoDB" id="1704689at2759"/>
<dbReference type="Pfam" id="PF04442">
    <property type="entry name" value="CtaG_Cox11"/>
    <property type="match status" value="1"/>
</dbReference>
<dbReference type="PANTHER" id="PTHR21320">
    <property type="entry name" value="CYTOCHROME C OXIDASE ASSEMBLY PROTEIN COX11-RELATED"/>
    <property type="match status" value="1"/>
</dbReference>
<evidence type="ECO:0000256" key="2">
    <source>
        <dbReference type="ARBA" id="ARBA00004243"/>
    </source>
</evidence>
<dbReference type="FunFam" id="2.60.370.10:FF:000001">
    <property type="entry name" value="COX11 cytochrome c oxidase assembly homolog"/>
    <property type="match status" value="1"/>
</dbReference>
<dbReference type="PANTHER" id="PTHR21320:SF3">
    <property type="entry name" value="CYTOCHROME C OXIDASE ASSEMBLY PROTEIN COX11, MITOCHONDRIAL-RELATED"/>
    <property type="match status" value="1"/>
</dbReference>
<dbReference type="STRING" id="158441.A0A226E0V5"/>
<keyword evidence="5 8" id="KW-0472">Membrane</keyword>
<dbReference type="InterPro" id="IPR007533">
    <property type="entry name" value="Cyt_c_oxidase_assmbl_CtaG"/>
</dbReference>
<evidence type="ECO:0000256" key="6">
    <source>
        <dbReference type="ARBA" id="ARBA00063165"/>
    </source>
</evidence>
<dbReference type="OMA" id="IYFYLEP"/>
<dbReference type="InterPro" id="IPR023471">
    <property type="entry name" value="CtaG/Cox11_dom_sf"/>
</dbReference>
<dbReference type="SUPFAM" id="SSF110111">
    <property type="entry name" value="Ctag/Cox11"/>
    <property type="match status" value="1"/>
</dbReference>
<dbReference type="GO" id="GO:0005507">
    <property type="term" value="F:copper ion binding"/>
    <property type="evidence" value="ECO:0007669"/>
    <property type="project" value="InterPro"/>
</dbReference>
<comment type="subunit">
    <text evidence="6">Interacts with CNNM4/ACDP4. Interacts with RANBP2.</text>
</comment>
<keyword evidence="10" id="KW-1185">Reference proteome</keyword>
<dbReference type="Proteomes" id="UP000198287">
    <property type="component" value="Unassembled WGS sequence"/>
</dbReference>
<evidence type="ECO:0000256" key="7">
    <source>
        <dbReference type="ARBA" id="ARBA00068998"/>
    </source>
</evidence>
<comment type="caution">
    <text evidence="9">The sequence shown here is derived from an EMBL/GenBank/DDBJ whole genome shotgun (WGS) entry which is preliminary data.</text>
</comment>
<sequence>MTNSLTSRLTNVFIHNSSFRLINEPFPKKYSFISPSTRTPLKLKGISFAPCLCLYRQSVRNYGILVPKNAGKLFNGRSQFLGIRNFWNGPMSPEKKKTRITSTMYYLAALGVLTVGASYAAVPLYRIFCASYSYGGTTSTHAPDKDLSKIKKVMNKEIRIRFFADKSSSMQWNFKPQQSEIIVTPGETALAFYRAENKTPLPVDGISTYNVIPFEAGQYFNKIQCFCFEEQRLNPGETVELPVFFYIDPEFVKDPKMENVTEVSLSYTFFESKEMPGFNLADLMRPHGSRENAKMGVVAAAESSTSPPDKLIATN</sequence>
<organism evidence="9 10">
    <name type="scientific">Folsomia candida</name>
    <name type="common">Springtail</name>
    <dbReference type="NCBI Taxonomy" id="158441"/>
    <lineage>
        <taxon>Eukaryota</taxon>
        <taxon>Metazoa</taxon>
        <taxon>Ecdysozoa</taxon>
        <taxon>Arthropoda</taxon>
        <taxon>Hexapoda</taxon>
        <taxon>Collembola</taxon>
        <taxon>Entomobryomorpha</taxon>
        <taxon>Isotomoidea</taxon>
        <taxon>Isotomidae</taxon>
        <taxon>Proisotominae</taxon>
        <taxon>Folsomia</taxon>
    </lineage>
</organism>
<feature type="transmembrane region" description="Helical" evidence="8">
    <location>
        <begin position="105"/>
        <end position="125"/>
    </location>
</feature>
<evidence type="ECO:0000256" key="4">
    <source>
        <dbReference type="ARBA" id="ARBA00022989"/>
    </source>
</evidence>
<gene>
    <name evidence="9" type="ORF">Fcan01_14533</name>
</gene>
<dbReference type="GO" id="GO:0005743">
    <property type="term" value="C:mitochondrial inner membrane"/>
    <property type="evidence" value="ECO:0007669"/>
    <property type="project" value="UniProtKB-SubCell"/>
</dbReference>
<keyword evidence="4 8" id="KW-1133">Transmembrane helix</keyword>
<name>A0A226E0V5_FOLCA</name>
<keyword evidence="3 8" id="KW-0812">Transmembrane</keyword>
<evidence type="ECO:0000313" key="9">
    <source>
        <dbReference type="EMBL" id="OXA50930.1"/>
    </source>
</evidence>
<protein>
    <recommendedName>
        <fullName evidence="7">Cytochrome c oxidase assembly protein COX11, mitochondrial</fullName>
    </recommendedName>
</protein>
<comment type="subcellular location">
    <subcellularLocation>
        <location evidence="2">Mitochondrion inner membrane</location>
        <topology evidence="2">Single-pass membrane protein</topology>
        <orientation evidence="2">Intermembrane side</orientation>
    </subcellularLocation>
</comment>
<evidence type="ECO:0000313" key="10">
    <source>
        <dbReference type="Proteomes" id="UP000198287"/>
    </source>
</evidence>
<dbReference type="HAMAP" id="MF_00155">
    <property type="entry name" value="CtaG"/>
    <property type="match status" value="1"/>
</dbReference>
<accession>A0A226E0V5</accession>
<comment type="function">
    <text evidence="1">Exerts its effect at some terminal stage of cytochrome c oxidase synthesis, probably by being involved in the insertion of the copper B into subunit I.</text>
</comment>
<reference evidence="9 10" key="1">
    <citation type="submission" date="2015-12" db="EMBL/GenBank/DDBJ databases">
        <title>The genome of Folsomia candida.</title>
        <authorList>
            <person name="Faddeeva A."/>
            <person name="Derks M.F."/>
            <person name="Anvar Y."/>
            <person name="Smit S."/>
            <person name="Van Straalen N."/>
            <person name="Roelofs D."/>
        </authorList>
    </citation>
    <scope>NUCLEOTIDE SEQUENCE [LARGE SCALE GENOMIC DNA]</scope>
    <source>
        <strain evidence="9 10">VU population</strain>
        <tissue evidence="9">Whole body</tissue>
    </source>
</reference>
<evidence type="ECO:0000256" key="3">
    <source>
        <dbReference type="ARBA" id="ARBA00022692"/>
    </source>
</evidence>
<evidence type="ECO:0000256" key="5">
    <source>
        <dbReference type="ARBA" id="ARBA00023136"/>
    </source>
</evidence>
<evidence type="ECO:0000256" key="1">
    <source>
        <dbReference type="ARBA" id="ARBA00004007"/>
    </source>
</evidence>